<dbReference type="EMBL" id="CP029353">
    <property type="protein sequence ID" value="AWK86905.1"/>
    <property type="molecule type" value="Genomic_DNA"/>
</dbReference>
<evidence type="ECO:0000313" key="2">
    <source>
        <dbReference type="Proteomes" id="UP000245629"/>
    </source>
</evidence>
<reference evidence="2" key="1">
    <citation type="submission" date="2018-05" db="EMBL/GenBank/DDBJ databases">
        <title>Azospirillum thermophila sp. nov., a novel isolated from hot spring.</title>
        <authorList>
            <person name="Zhao Z."/>
        </authorList>
    </citation>
    <scope>NUCLEOTIDE SEQUENCE [LARGE SCALE GENOMIC DNA]</scope>
    <source>
        <strain evidence="2">CFH 70021</strain>
    </source>
</reference>
<keyword evidence="2" id="KW-1185">Reference proteome</keyword>
<accession>A0A2S2CR55</accession>
<proteinExistence type="predicted"/>
<dbReference type="Proteomes" id="UP000245629">
    <property type="component" value="Chromosome 2"/>
</dbReference>
<gene>
    <name evidence="1" type="ORF">DEW08_12305</name>
</gene>
<evidence type="ECO:0000313" key="1">
    <source>
        <dbReference type="EMBL" id="AWK86905.1"/>
    </source>
</evidence>
<dbReference type="AlphaFoldDB" id="A0A2S2CR55"/>
<dbReference type="OrthoDB" id="7304370at2"/>
<sequence length="167" mass="18325">MQSQTPNPIVAALLEPLPSLVQGRIDLGDQNVVELLVRGFIDHSLAAFQRVLRGEQDDDSAIDGINAQAIALNTVFLGQSGFPEVIVHPWNTAEQLGAFLQDTVQLEYPEDDCVRALLIHLATQVMHALRLPEDQRQEEIEALTLDATDLLLGRAPQDDEDAEVIIG</sequence>
<organism evidence="1 2">
    <name type="scientific">Azospirillum thermophilum</name>
    <dbReference type="NCBI Taxonomy" id="2202148"/>
    <lineage>
        <taxon>Bacteria</taxon>
        <taxon>Pseudomonadati</taxon>
        <taxon>Pseudomonadota</taxon>
        <taxon>Alphaproteobacteria</taxon>
        <taxon>Rhodospirillales</taxon>
        <taxon>Azospirillaceae</taxon>
        <taxon>Azospirillum</taxon>
    </lineage>
</organism>
<protein>
    <submittedName>
        <fullName evidence="1">Uncharacterized protein</fullName>
    </submittedName>
</protein>
<name>A0A2S2CR55_9PROT</name>
<dbReference type="RefSeq" id="WP_109327494.1">
    <property type="nucleotide sequence ID" value="NZ_CP029353.1"/>
</dbReference>
<dbReference type="KEGG" id="azz:DEW08_12305"/>